<dbReference type="PANTHER" id="PTHR30388">
    <property type="entry name" value="ALDEHYDE OXIDOREDUCTASE MOLYBDENUM COFACTOR ASSEMBLY PROTEIN"/>
    <property type="match status" value="1"/>
</dbReference>
<protein>
    <submittedName>
        <fullName evidence="3">XdhC family protein</fullName>
    </submittedName>
</protein>
<dbReference type="Pfam" id="PF13478">
    <property type="entry name" value="XdhC_C"/>
    <property type="match status" value="1"/>
</dbReference>
<dbReference type="Pfam" id="PF02625">
    <property type="entry name" value="XdhC_CoxI"/>
    <property type="match status" value="1"/>
</dbReference>
<reference evidence="3" key="1">
    <citation type="submission" date="2022-12" db="EMBL/GenBank/DDBJ databases">
        <title>Complete genome sequence of an Australian strain of Rouxiella badensis DAR84756 and resolution of the R. badensis DSM100043 and R. chamberiensis DSM28324 genomes.</title>
        <authorList>
            <person name="Paul S."/>
            <person name="Anderson P.J."/>
            <person name="Maynard G."/>
            <person name="Dyall-Smith M."/>
            <person name="Kudinha T."/>
        </authorList>
    </citation>
    <scope>NUCLEOTIDE SEQUENCE</scope>
    <source>
        <strain evidence="3">DSM 28324</strain>
    </source>
</reference>
<dbReference type="InterPro" id="IPR003777">
    <property type="entry name" value="XdhC_CoxI"/>
</dbReference>
<evidence type="ECO:0000259" key="1">
    <source>
        <dbReference type="Pfam" id="PF02625"/>
    </source>
</evidence>
<evidence type="ECO:0000313" key="4">
    <source>
        <dbReference type="Proteomes" id="UP001164712"/>
    </source>
</evidence>
<accession>A0ABY7HSK6</accession>
<keyword evidence="4" id="KW-1185">Reference proteome</keyword>
<dbReference type="InterPro" id="IPR027051">
    <property type="entry name" value="XdhC_Rossmann_dom"/>
</dbReference>
<dbReference type="EMBL" id="CP114058">
    <property type="protein sequence ID" value="WAT02155.1"/>
    <property type="molecule type" value="Genomic_DNA"/>
</dbReference>
<dbReference type="InterPro" id="IPR036291">
    <property type="entry name" value="NAD(P)-bd_dom_sf"/>
</dbReference>
<dbReference type="SUPFAM" id="SSF51735">
    <property type="entry name" value="NAD(P)-binding Rossmann-fold domains"/>
    <property type="match status" value="1"/>
</dbReference>
<dbReference type="Proteomes" id="UP001164712">
    <property type="component" value="Chromosome"/>
</dbReference>
<dbReference type="RefSeq" id="WP_045048089.1">
    <property type="nucleotide sequence ID" value="NZ_CP114058.1"/>
</dbReference>
<sequence>MQSLDKQVMAQASEWITHHTLWLCTVLSTFGSSPRSPGTMMVINNAGQFCGSLSGGCVEDDFLERIALGQFNADSQRVIYGEAGLTPNKTLPCGGSIAILIERLKPGAESAAYLARMQAALAGAITLRKRLVLPLPCYLLEECDYASSTQVEDDEQTLTITLAAAPQLVIAGLSEVAVYCADFATALGFNTIVCETRSDMLQNYRHRLPPSVQLEEVFPAKWLEQHGQHQCSAVVALTHDPRMDDLTLMEAVLTPAFYIGAMGSQRTSEKRFERLKRIAGLTDDEMQRIHAPIGLPIGSKTPAEIALAVMSDVVKTKNQAMMRETGVPARIAVK</sequence>
<evidence type="ECO:0000313" key="3">
    <source>
        <dbReference type="EMBL" id="WAT02155.1"/>
    </source>
</evidence>
<dbReference type="PANTHER" id="PTHR30388:SF4">
    <property type="entry name" value="MOLYBDENUM COFACTOR INSERTION CHAPERONE PAOD"/>
    <property type="match status" value="1"/>
</dbReference>
<dbReference type="InterPro" id="IPR052698">
    <property type="entry name" value="MoCofactor_Util/Proc"/>
</dbReference>
<feature type="domain" description="XdhC- CoxI" evidence="1">
    <location>
        <begin position="18"/>
        <end position="66"/>
    </location>
</feature>
<proteinExistence type="predicted"/>
<organism evidence="3 4">
    <name type="scientific">Rouxiella chamberiensis</name>
    <dbReference type="NCBI Taxonomy" id="1513468"/>
    <lineage>
        <taxon>Bacteria</taxon>
        <taxon>Pseudomonadati</taxon>
        <taxon>Pseudomonadota</taxon>
        <taxon>Gammaproteobacteria</taxon>
        <taxon>Enterobacterales</taxon>
        <taxon>Yersiniaceae</taxon>
        <taxon>Rouxiella</taxon>
    </lineage>
</organism>
<gene>
    <name evidence="3" type="ORF">O1V66_05700</name>
</gene>
<feature type="domain" description="XdhC Rossmann" evidence="2">
    <location>
        <begin position="168"/>
        <end position="313"/>
    </location>
</feature>
<dbReference type="Gene3D" id="3.40.50.720">
    <property type="entry name" value="NAD(P)-binding Rossmann-like Domain"/>
    <property type="match status" value="1"/>
</dbReference>
<evidence type="ECO:0000259" key="2">
    <source>
        <dbReference type="Pfam" id="PF13478"/>
    </source>
</evidence>
<name>A0ABY7HSK6_9GAMM</name>